<gene>
    <name evidence="1" type="ORF">Tci_250186</name>
</gene>
<organism evidence="1">
    <name type="scientific">Tanacetum cinerariifolium</name>
    <name type="common">Dalmatian daisy</name>
    <name type="synonym">Chrysanthemum cinerariifolium</name>
    <dbReference type="NCBI Taxonomy" id="118510"/>
    <lineage>
        <taxon>Eukaryota</taxon>
        <taxon>Viridiplantae</taxon>
        <taxon>Streptophyta</taxon>
        <taxon>Embryophyta</taxon>
        <taxon>Tracheophyta</taxon>
        <taxon>Spermatophyta</taxon>
        <taxon>Magnoliopsida</taxon>
        <taxon>eudicotyledons</taxon>
        <taxon>Gunneridae</taxon>
        <taxon>Pentapetalae</taxon>
        <taxon>asterids</taxon>
        <taxon>campanulids</taxon>
        <taxon>Asterales</taxon>
        <taxon>Asteraceae</taxon>
        <taxon>Asteroideae</taxon>
        <taxon>Anthemideae</taxon>
        <taxon>Anthemidinae</taxon>
        <taxon>Tanacetum</taxon>
    </lineage>
</organism>
<reference evidence="1" key="1">
    <citation type="journal article" date="2019" name="Sci. Rep.">
        <title>Draft genome of Tanacetum cinerariifolium, the natural source of mosquito coil.</title>
        <authorList>
            <person name="Yamashiro T."/>
            <person name="Shiraishi A."/>
            <person name="Satake H."/>
            <person name="Nakayama K."/>
        </authorList>
    </citation>
    <scope>NUCLEOTIDE SEQUENCE</scope>
</reference>
<evidence type="ECO:0000313" key="1">
    <source>
        <dbReference type="EMBL" id="GEW78210.1"/>
    </source>
</evidence>
<name>A0A699H5B8_TANCI</name>
<sequence length="119" mass="13327">MSNQVHNYGVVDSLGLRRSKMGDVDINTLTMEQYLAFIRGNQAPSIVKPKIRNNVNYKVKSQFIKELREDTFSGNKNHDAQGHAEKVLAIVSLSSIQGVSHDTIMLRVFLITLTVAAKR</sequence>
<dbReference type="AlphaFoldDB" id="A0A699H5B8"/>
<accession>A0A699H5B8</accession>
<comment type="caution">
    <text evidence="1">The sequence shown here is derived from an EMBL/GenBank/DDBJ whole genome shotgun (WGS) entry which is preliminary data.</text>
</comment>
<protein>
    <submittedName>
        <fullName evidence="1">Uncharacterized protein</fullName>
    </submittedName>
</protein>
<proteinExistence type="predicted"/>
<dbReference type="EMBL" id="BKCJ010073706">
    <property type="protein sequence ID" value="GEW78210.1"/>
    <property type="molecule type" value="Genomic_DNA"/>
</dbReference>